<organism evidence="1 2">
    <name type="scientific">Entomophthora muscae</name>
    <dbReference type="NCBI Taxonomy" id="34485"/>
    <lineage>
        <taxon>Eukaryota</taxon>
        <taxon>Fungi</taxon>
        <taxon>Fungi incertae sedis</taxon>
        <taxon>Zoopagomycota</taxon>
        <taxon>Entomophthoromycotina</taxon>
        <taxon>Entomophthoromycetes</taxon>
        <taxon>Entomophthorales</taxon>
        <taxon>Entomophthoraceae</taxon>
        <taxon>Entomophthora</taxon>
    </lineage>
</organism>
<reference evidence="1" key="1">
    <citation type="submission" date="2022-04" db="EMBL/GenBank/DDBJ databases">
        <title>Genome of the entomopathogenic fungus Entomophthora muscae.</title>
        <authorList>
            <person name="Elya C."/>
            <person name="Lovett B.R."/>
            <person name="Lee E."/>
            <person name="Macias A.M."/>
            <person name="Hajek A.E."/>
            <person name="De Bivort B.L."/>
            <person name="Kasson M.T."/>
            <person name="De Fine Licht H.H."/>
            <person name="Stajich J.E."/>
        </authorList>
    </citation>
    <scope>NUCLEOTIDE SEQUENCE</scope>
    <source>
        <strain evidence="1">Berkeley</strain>
    </source>
</reference>
<dbReference type="EMBL" id="QTSX02001137">
    <property type="protein sequence ID" value="KAJ9083128.1"/>
    <property type="molecule type" value="Genomic_DNA"/>
</dbReference>
<proteinExistence type="predicted"/>
<keyword evidence="2" id="KW-1185">Reference proteome</keyword>
<evidence type="ECO:0000313" key="1">
    <source>
        <dbReference type="EMBL" id="KAJ9083128.1"/>
    </source>
</evidence>
<protein>
    <submittedName>
        <fullName evidence="1">Uncharacterized protein</fullName>
    </submittedName>
</protein>
<name>A0ACC2U8H5_9FUNG</name>
<comment type="caution">
    <text evidence="1">The sequence shown here is derived from an EMBL/GenBank/DDBJ whole genome shotgun (WGS) entry which is preliminary data.</text>
</comment>
<gene>
    <name evidence="1" type="ORF">DSO57_1037825</name>
</gene>
<accession>A0ACC2U8H5</accession>
<evidence type="ECO:0000313" key="2">
    <source>
        <dbReference type="Proteomes" id="UP001165960"/>
    </source>
</evidence>
<dbReference type="Proteomes" id="UP001165960">
    <property type="component" value="Unassembled WGS sequence"/>
</dbReference>
<sequence length="102" mass="11751">MLIEMQEDERALDKAIASGDTNLGIRPHELSNRQYILSSYKPSKSFPWETFSVSSTLVPWLALSWKHFVTSKISSFSKTFITKMIAGLPWGCWQSERRILLK</sequence>